<name>A0A6A3H1A8_9STRA</name>
<protein>
    <submittedName>
        <fullName evidence="1">Uncharacterized protein</fullName>
    </submittedName>
</protein>
<dbReference type="EMBL" id="QXFU01005857">
    <property type="protein sequence ID" value="KAE8962825.1"/>
    <property type="molecule type" value="Genomic_DNA"/>
</dbReference>
<evidence type="ECO:0000313" key="1">
    <source>
        <dbReference type="EMBL" id="KAE8962825.1"/>
    </source>
</evidence>
<dbReference type="OrthoDB" id="10378423at2759"/>
<dbReference type="Proteomes" id="UP000435112">
    <property type="component" value="Unassembled WGS sequence"/>
</dbReference>
<proteinExistence type="predicted"/>
<gene>
    <name evidence="1" type="ORF">PR002_g29489</name>
</gene>
<sequence length="52" mass="5414">MRSTTNRALSLAVCADTATATAYLVAYSTAATTYRLPRPVTGNGPATSNAHR</sequence>
<dbReference type="AlphaFoldDB" id="A0A6A3H1A8"/>
<reference evidence="1 2" key="1">
    <citation type="submission" date="2018-09" db="EMBL/GenBank/DDBJ databases">
        <title>Genomic investigation of the strawberry pathogen Phytophthora fragariae indicates pathogenicity is determined by transcriptional variation in three key races.</title>
        <authorList>
            <person name="Adams T.M."/>
            <person name="Armitage A.D."/>
            <person name="Sobczyk M.K."/>
            <person name="Bates H.J."/>
            <person name="Dunwell J.M."/>
            <person name="Nellist C.F."/>
            <person name="Harrison R.J."/>
        </authorList>
    </citation>
    <scope>NUCLEOTIDE SEQUENCE [LARGE SCALE GENOMIC DNA]</scope>
    <source>
        <strain evidence="1 2">SCRP324</strain>
    </source>
</reference>
<comment type="caution">
    <text evidence="1">The sequence shown here is derived from an EMBL/GenBank/DDBJ whole genome shotgun (WGS) entry which is preliminary data.</text>
</comment>
<organism evidence="1 2">
    <name type="scientific">Phytophthora rubi</name>
    <dbReference type="NCBI Taxonomy" id="129364"/>
    <lineage>
        <taxon>Eukaryota</taxon>
        <taxon>Sar</taxon>
        <taxon>Stramenopiles</taxon>
        <taxon>Oomycota</taxon>
        <taxon>Peronosporomycetes</taxon>
        <taxon>Peronosporales</taxon>
        <taxon>Peronosporaceae</taxon>
        <taxon>Phytophthora</taxon>
    </lineage>
</organism>
<accession>A0A6A3H1A8</accession>
<evidence type="ECO:0000313" key="2">
    <source>
        <dbReference type="Proteomes" id="UP000435112"/>
    </source>
</evidence>